<evidence type="ECO:0000259" key="2">
    <source>
        <dbReference type="Pfam" id="PF03417"/>
    </source>
</evidence>
<dbReference type="InterPro" id="IPR047794">
    <property type="entry name" value="C45_proenzyme-like"/>
</dbReference>
<dbReference type="Gene3D" id="1.10.10.2120">
    <property type="match status" value="1"/>
</dbReference>
<accession>A0A8B8GIA7</accession>
<gene>
    <name evidence="4" type="primary">LOC112692322</name>
</gene>
<dbReference type="Pfam" id="PF03417">
    <property type="entry name" value="AAT"/>
    <property type="match status" value="1"/>
</dbReference>
<proteinExistence type="predicted"/>
<name>A0A8B8GIA7_9HEMI</name>
<evidence type="ECO:0000313" key="3">
    <source>
        <dbReference type="Proteomes" id="UP000694846"/>
    </source>
</evidence>
<dbReference type="PANTHER" id="PTHR34180">
    <property type="entry name" value="PEPTIDASE C45"/>
    <property type="match status" value="1"/>
</dbReference>
<keyword evidence="3" id="KW-1185">Reference proteome</keyword>
<dbReference type="RefSeq" id="XP_025422738.1">
    <property type="nucleotide sequence ID" value="XM_025566953.1"/>
</dbReference>
<dbReference type="OrthoDB" id="189997at2759"/>
<dbReference type="Proteomes" id="UP000694846">
    <property type="component" value="Unplaced"/>
</dbReference>
<evidence type="ECO:0000256" key="1">
    <source>
        <dbReference type="SAM" id="SignalP"/>
    </source>
</evidence>
<dbReference type="InterPro" id="IPR047801">
    <property type="entry name" value="Peptidase_C45"/>
</dbReference>
<dbReference type="CTD" id="136031962"/>
<keyword evidence="1" id="KW-0732">Signal</keyword>
<protein>
    <submittedName>
        <fullName evidence="4">Uncharacterized protein LOC112692322 isoform X2</fullName>
    </submittedName>
</protein>
<sequence>MEFYIFSILLIFNSTFYTCSQKRNKSDPGTCCPPVARRQNSIPVHYVTGTHYEVGYSVGRTFGTIIKQFISAYEPLQSELLKMFALPEGRKIYEESLKSTEQYFPQYVIELKGMADGADVPFHELFLMALDDTLPKNLNTSSKDKGPVGCTSFIINNLNAQLLGHTEDAMSETVNNYYIISAHVVPGEDESGGLFAARDEKFEALAYAGHLPGYASGHNHHGLVFSINTIFVSKPLRGKIPREFITRALLASKANLTEIVDVLTNKGIGTADGFNVNFAFLDVPVKSRVFYTAEVTPKAEDNRSEVYLADFGIGRNSLHTNRLLHLKYPELNEAAYGSSVSRESRYRQMTKNRDATSLEDMIEILGNKEDDPWPIFSDKATARVSTIHLGIFDFIGKTWTMWTNDPINNAPLLQLPLTFRNFVNPIGNKVATNKVDAIGTIDEPDN</sequence>
<feature type="domain" description="Peptidase C45 hydrolase" evidence="2">
    <location>
        <begin position="159"/>
        <end position="406"/>
    </location>
</feature>
<feature type="chain" id="PRO_5034768562" evidence="1">
    <location>
        <begin position="22"/>
        <end position="446"/>
    </location>
</feature>
<dbReference type="GeneID" id="112692322"/>
<reference evidence="4" key="1">
    <citation type="submission" date="2025-08" db="UniProtKB">
        <authorList>
            <consortium name="RefSeq"/>
        </authorList>
    </citation>
    <scope>IDENTIFICATION</scope>
    <source>
        <tissue evidence="4">Whole body</tissue>
    </source>
</reference>
<feature type="signal peptide" evidence="1">
    <location>
        <begin position="1"/>
        <end position="21"/>
    </location>
</feature>
<dbReference type="Gene3D" id="3.60.60.10">
    <property type="entry name" value="Penicillin V Acylase, Chain A"/>
    <property type="match status" value="1"/>
</dbReference>
<dbReference type="InterPro" id="IPR005079">
    <property type="entry name" value="Peptidase_C45_hydrolase"/>
</dbReference>
<organism evidence="3 4">
    <name type="scientific">Sipha flava</name>
    <name type="common">yellow sugarcane aphid</name>
    <dbReference type="NCBI Taxonomy" id="143950"/>
    <lineage>
        <taxon>Eukaryota</taxon>
        <taxon>Metazoa</taxon>
        <taxon>Ecdysozoa</taxon>
        <taxon>Arthropoda</taxon>
        <taxon>Hexapoda</taxon>
        <taxon>Insecta</taxon>
        <taxon>Pterygota</taxon>
        <taxon>Neoptera</taxon>
        <taxon>Paraneoptera</taxon>
        <taxon>Hemiptera</taxon>
        <taxon>Sternorrhyncha</taxon>
        <taxon>Aphidomorpha</taxon>
        <taxon>Aphidoidea</taxon>
        <taxon>Aphididae</taxon>
        <taxon>Sipha</taxon>
    </lineage>
</organism>
<dbReference type="AlphaFoldDB" id="A0A8B8GIA7"/>
<evidence type="ECO:0000313" key="4">
    <source>
        <dbReference type="RefSeq" id="XP_025422738.1"/>
    </source>
</evidence>
<dbReference type="NCBIfam" id="NF040521">
    <property type="entry name" value="C45_proenzyme"/>
    <property type="match status" value="1"/>
</dbReference>
<dbReference type="PANTHER" id="PTHR34180:SF1">
    <property type="entry name" value="BETA-ALANYL-DOPAMINE_CARCININE HYDROLASE"/>
    <property type="match status" value="1"/>
</dbReference>